<evidence type="ECO:0000256" key="2">
    <source>
        <dbReference type="ARBA" id="ARBA00017228"/>
    </source>
</evidence>
<keyword evidence="7 9" id="KW-0411">Iron-sulfur</keyword>
<evidence type="ECO:0000259" key="10">
    <source>
        <dbReference type="PROSITE" id="PS51918"/>
    </source>
</evidence>
<keyword evidence="9" id="KW-0963">Cytoplasm</keyword>
<name>A0A895YJC3_9ACTN</name>
<dbReference type="CDD" id="cd01335">
    <property type="entry name" value="Radical_SAM"/>
    <property type="match status" value="1"/>
</dbReference>
<evidence type="ECO:0000256" key="6">
    <source>
        <dbReference type="ARBA" id="ARBA00023004"/>
    </source>
</evidence>
<dbReference type="SFLD" id="SFLDS00029">
    <property type="entry name" value="Radical_SAM"/>
    <property type="match status" value="2"/>
</dbReference>
<dbReference type="GO" id="GO:0046872">
    <property type="term" value="F:metal ion binding"/>
    <property type="evidence" value="ECO:0007669"/>
    <property type="project" value="UniProtKB-UniRule"/>
</dbReference>
<sequence>MPGPLPDGEPVPADGALPDHARAGVGHLGFGVYLHVPFCASRCGYCDFNTYTPGELGAAGGRSEYVSAVLSELGLAAKVLAESPPPRVDTVFVGGGTPTLLPPDELARIVAAIDDTWGLATDAEVTTEANPESVDPASLRRLRRAGFNRISLGMQSTAAHVLAVLDRRHRPGRATAAVAEAHEAGFGHVNLDLIYGTPGERPEDFADSLAAAVAAGVDHLSAYSLIVEAGTALATRVRRGELPAPDDDVAADRYLAAEAALTGAGFGWYEVSNWARTPAGRCRHNQLYWSGGDWWGLGPGAHSHVGGVRWWNVKHPARYSGRLAAGESPGHGREVLSLAERQTERVMLGLRLADGVPLAELPAAGRAEATAAVAEGLLEPAPHRAGRAVLTLPGRLLADGVTRRLLG</sequence>
<dbReference type="GO" id="GO:0006779">
    <property type="term" value="P:porphyrin-containing compound biosynthetic process"/>
    <property type="evidence" value="ECO:0007669"/>
    <property type="project" value="InterPro"/>
</dbReference>
<evidence type="ECO:0000256" key="3">
    <source>
        <dbReference type="ARBA" id="ARBA00022617"/>
    </source>
</evidence>
<dbReference type="InterPro" id="IPR004559">
    <property type="entry name" value="HemW-like"/>
</dbReference>
<dbReference type="InterPro" id="IPR006638">
    <property type="entry name" value="Elp3/MiaA/NifB-like_rSAM"/>
</dbReference>
<dbReference type="SFLD" id="SFLDF00288">
    <property type="entry name" value="HemN-like__clustered_with_nucl"/>
    <property type="match status" value="1"/>
</dbReference>
<evidence type="ECO:0000256" key="9">
    <source>
        <dbReference type="RuleBase" id="RU364116"/>
    </source>
</evidence>
<proteinExistence type="inferred from homology"/>
<dbReference type="RefSeq" id="WP_239678298.1">
    <property type="nucleotide sequence ID" value="NZ_CP070499.1"/>
</dbReference>
<evidence type="ECO:0000256" key="4">
    <source>
        <dbReference type="ARBA" id="ARBA00022691"/>
    </source>
</evidence>
<keyword evidence="12" id="KW-1185">Reference proteome</keyword>
<keyword evidence="5 9" id="KW-0479">Metal-binding</keyword>
<dbReference type="EMBL" id="CP070499">
    <property type="protein sequence ID" value="QSB16095.1"/>
    <property type="molecule type" value="Genomic_DNA"/>
</dbReference>
<dbReference type="GO" id="GO:0051539">
    <property type="term" value="F:4 iron, 4 sulfur cluster binding"/>
    <property type="evidence" value="ECO:0007669"/>
    <property type="project" value="UniProtKB-UniRule"/>
</dbReference>
<keyword evidence="9" id="KW-0004">4Fe-4S</keyword>
<protein>
    <recommendedName>
        <fullName evidence="2 9">Heme chaperone HemW</fullName>
    </recommendedName>
</protein>
<evidence type="ECO:0000256" key="1">
    <source>
        <dbReference type="ARBA" id="ARBA00006100"/>
    </source>
</evidence>
<dbReference type="SFLD" id="SFLDG01065">
    <property type="entry name" value="anaerobic_coproporphyrinogen-I"/>
    <property type="match status" value="2"/>
</dbReference>
<dbReference type="InterPro" id="IPR034505">
    <property type="entry name" value="Coproporphyrinogen-III_oxidase"/>
</dbReference>
<evidence type="ECO:0000313" key="11">
    <source>
        <dbReference type="EMBL" id="QSB16095.1"/>
    </source>
</evidence>
<evidence type="ECO:0000256" key="7">
    <source>
        <dbReference type="ARBA" id="ARBA00023014"/>
    </source>
</evidence>
<dbReference type="AlphaFoldDB" id="A0A895YJC3"/>
<dbReference type="PANTHER" id="PTHR13932">
    <property type="entry name" value="COPROPORPHYRINIGEN III OXIDASE"/>
    <property type="match status" value="1"/>
</dbReference>
<dbReference type="Proteomes" id="UP000662857">
    <property type="component" value="Chromosome"/>
</dbReference>
<comment type="subcellular location">
    <subcellularLocation>
        <location evidence="9">Cytoplasm</location>
    </subcellularLocation>
</comment>
<dbReference type="Gene3D" id="3.20.20.70">
    <property type="entry name" value="Aldolase class I"/>
    <property type="match status" value="1"/>
</dbReference>
<organism evidence="11 12">
    <name type="scientific">Natronosporangium hydrolyticum</name>
    <dbReference type="NCBI Taxonomy" id="2811111"/>
    <lineage>
        <taxon>Bacteria</taxon>
        <taxon>Bacillati</taxon>
        <taxon>Actinomycetota</taxon>
        <taxon>Actinomycetes</taxon>
        <taxon>Micromonosporales</taxon>
        <taxon>Micromonosporaceae</taxon>
        <taxon>Natronosporangium</taxon>
    </lineage>
</organism>
<keyword evidence="3 9" id="KW-0349">Heme</keyword>
<dbReference type="KEGG" id="nhy:JQS43_07260"/>
<gene>
    <name evidence="11" type="ORF">JQS43_07260</name>
</gene>
<comment type="similarity">
    <text evidence="1">Belongs to the anaerobic coproporphyrinogen-III oxidase family. HemW subfamily.</text>
</comment>
<dbReference type="NCBIfam" id="TIGR00539">
    <property type="entry name" value="hemN_rel"/>
    <property type="match status" value="1"/>
</dbReference>
<dbReference type="InterPro" id="IPR007197">
    <property type="entry name" value="rSAM"/>
</dbReference>
<dbReference type="SMART" id="SM00729">
    <property type="entry name" value="Elp3"/>
    <property type="match status" value="1"/>
</dbReference>
<dbReference type="GO" id="GO:0004109">
    <property type="term" value="F:coproporphyrinogen oxidase activity"/>
    <property type="evidence" value="ECO:0007669"/>
    <property type="project" value="InterPro"/>
</dbReference>
<evidence type="ECO:0000256" key="8">
    <source>
        <dbReference type="ARBA" id="ARBA00023186"/>
    </source>
</evidence>
<dbReference type="PROSITE" id="PS51918">
    <property type="entry name" value="RADICAL_SAM"/>
    <property type="match status" value="1"/>
</dbReference>
<feature type="domain" description="Radical SAM core" evidence="10">
    <location>
        <begin position="24"/>
        <end position="264"/>
    </location>
</feature>
<reference evidence="11" key="1">
    <citation type="submission" date="2021-02" db="EMBL/GenBank/DDBJ databases">
        <title>Natrosporangium hydrolyticum gen. nov., sp. nov, a haloalkaliphilic actinobacterium from a soda solonchak soil.</title>
        <authorList>
            <person name="Sorokin D.Y."/>
            <person name="Khijniak T.V."/>
            <person name="Zakharycheva A.P."/>
            <person name="Boueva O.V."/>
            <person name="Ariskina E.V."/>
            <person name="Hahnke R.L."/>
            <person name="Bunk B."/>
            <person name="Sproer C."/>
            <person name="Schumann P."/>
            <person name="Evtushenko L.I."/>
            <person name="Kublanov I.V."/>
        </authorList>
    </citation>
    <scope>NUCLEOTIDE SEQUENCE</scope>
    <source>
        <strain evidence="11">DSM 106523</strain>
    </source>
</reference>
<dbReference type="SFLD" id="SFLDF00562">
    <property type="entry name" value="HemN-like__clustered_with_heat"/>
    <property type="match status" value="1"/>
</dbReference>
<comment type="function">
    <text evidence="9">Probably acts as a heme chaperone, transferring heme to an unknown acceptor. Binds one molecule of heme per monomer, possibly covalently. Binds 1 [4Fe-4S] cluster. The cluster is coordinated with 3 cysteines and an exchangeable S-adenosyl-L-methionine.</text>
</comment>
<evidence type="ECO:0000313" key="12">
    <source>
        <dbReference type="Proteomes" id="UP000662857"/>
    </source>
</evidence>
<dbReference type="InterPro" id="IPR013785">
    <property type="entry name" value="Aldolase_TIM"/>
</dbReference>
<keyword evidence="8 9" id="KW-0143">Chaperone</keyword>
<dbReference type="Pfam" id="PF04055">
    <property type="entry name" value="Radical_SAM"/>
    <property type="match status" value="1"/>
</dbReference>
<dbReference type="SUPFAM" id="SSF102114">
    <property type="entry name" value="Radical SAM enzymes"/>
    <property type="match status" value="1"/>
</dbReference>
<dbReference type="GO" id="GO:0005737">
    <property type="term" value="C:cytoplasm"/>
    <property type="evidence" value="ECO:0007669"/>
    <property type="project" value="UniProtKB-SubCell"/>
</dbReference>
<dbReference type="PANTHER" id="PTHR13932:SF5">
    <property type="entry name" value="RADICAL S-ADENOSYL METHIONINE DOMAIN-CONTAINING PROTEIN 1, MITOCHONDRIAL"/>
    <property type="match status" value="1"/>
</dbReference>
<keyword evidence="6 9" id="KW-0408">Iron</keyword>
<evidence type="ECO:0000256" key="5">
    <source>
        <dbReference type="ARBA" id="ARBA00022723"/>
    </source>
</evidence>
<dbReference type="InterPro" id="IPR058240">
    <property type="entry name" value="rSAM_sf"/>
</dbReference>
<accession>A0A895YJC3</accession>
<keyword evidence="4 9" id="KW-0949">S-adenosyl-L-methionine</keyword>